<feature type="signal peptide" evidence="4">
    <location>
        <begin position="1"/>
        <end position="25"/>
    </location>
</feature>
<organism evidence="9 10">
    <name type="scientific">Dysgonomonas termitidis</name>
    <dbReference type="NCBI Taxonomy" id="1516126"/>
    <lineage>
        <taxon>Bacteria</taxon>
        <taxon>Pseudomonadati</taxon>
        <taxon>Bacteroidota</taxon>
        <taxon>Bacteroidia</taxon>
        <taxon>Bacteroidales</taxon>
        <taxon>Dysgonomonadaceae</taxon>
        <taxon>Dysgonomonas</taxon>
    </lineage>
</organism>
<accession>A0ABV9L2J7</accession>
<evidence type="ECO:0000259" key="6">
    <source>
        <dbReference type="Pfam" id="PF08531"/>
    </source>
</evidence>
<dbReference type="Gene3D" id="2.60.40.10">
    <property type="entry name" value="Immunoglobulins"/>
    <property type="match status" value="1"/>
</dbReference>
<keyword evidence="4" id="KW-0732">Signal</keyword>
<dbReference type="InterPro" id="IPR013783">
    <property type="entry name" value="Ig-like_fold"/>
</dbReference>
<dbReference type="PROSITE" id="PS51257">
    <property type="entry name" value="PROKAR_LIPOPROTEIN"/>
    <property type="match status" value="1"/>
</dbReference>
<name>A0ABV9L2J7_9BACT</name>
<feature type="domain" description="Alpha-L-rhamnosidase concanavalin-like" evidence="5">
    <location>
        <begin position="348"/>
        <end position="444"/>
    </location>
</feature>
<dbReference type="Pfam" id="PF08531">
    <property type="entry name" value="Bac_rhamnosid_N"/>
    <property type="match status" value="1"/>
</dbReference>
<dbReference type="InterPro" id="IPR035396">
    <property type="entry name" value="Bac_rhamnosid6H"/>
</dbReference>
<dbReference type="Gene3D" id="2.60.120.260">
    <property type="entry name" value="Galactose-binding domain-like"/>
    <property type="match status" value="2"/>
</dbReference>
<dbReference type="InterPro" id="IPR008979">
    <property type="entry name" value="Galactose-bd-like_sf"/>
</dbReference>
<evidence type="ECO:0000313" key="10">
    <source>
        <dbReference type="Proteomes" id="UP001596023"/>
    </source>
</evidence>
<dbReference type="Proteomes" id="UP001596023">
    <property type="component" value="Unassembled WGS sequence"/>
</dbReference>
<dbReference type="Pfam" id="PF05592">
    <property type="entry name" value="Bac_rhamnosid"/>
    <property type="match status" value="1"/>
</dbReference>
<feature type="domain" description="Alpha-L-rhamnosidase C-terminal" evidence="8">
    <location>
        <begin position="788"/>
        <end position="863"/>
    </location>
</feature>
<feature type="domain" description="Bacterial alpha-L-rhamnosidase N-terminal" evidence="6">
    <location>
        <begin position="170"/>
        <end position="338"/>
    </location>
</feature>
<keyword evidence="3 9" id="KW-0378">Hydrolase</keyword>
<gene>
    <name evidence="9" type="ORF">ACFO6W_23995</name>
</gene>
<dbReference type="GO" id="GO:0016787">
    <property type="term" value="F:hydrolase activity"/>
    <property type="evidence" value="ECO:0007669"/>
    <property type="project" value="UniProtKB-KW"/>
</dbReference>
<dbReference type="PANTHER" id="PTHR33307">
    <property type="entry name" value="ALPHA-RHAMNOSIDASE (EUROFUNG)"/>
    <property type="match status" value="1"/>
</dbReference>
<dbReference type="PIRSF" id="PIRSF010631">
    <property type="entry name" value="A-rhamnsds"/>
    <property type="match status" value="1"/>
</dbReference>
<evidence type="ECO:0000256" key="2">
    <source>
        <dbReference type="ARBA" id="ARBA00012652"/>
    </source>
</evidence>
<reference evidence="10" key="1">
    <citation type="journal article" date="2019" name="Int. J. Syst. Evol. Microbiol.">
        <title>The Global Catalogue of Microorganisms (GCM) 10K type strain sequencing project: providing services to taxonomists for standard genome sequencing and annotation.</title>
        <authorList>
            <consortium name="The Broad Institute Genomics Platform"/>
            <consortium name="The Broad Institute Genome Sequencing Center for Infectious Disease"/>
            <person name="Wu L."/>
            <person name="Ma J."/>
        </authorList>
    </citation>
    <scope>NUCLEOTIDE SEQUENCE [LARGE SCALE GENOMIC DNA]</scope>
    <source>
        <strain evidence="10">CCUG 66188</strain>
    </source>
</reference>
<sequence length="888" mass="99907">MQKKKCLIFTIISFLFVAISCSLNASITVYDLKCENLTNPDAIDNTSPHFSWKIKYTKGAMQQQYYEIQVASDSMSLLGNKADLWNSGKQKSASSVMVPYKGKGLASRSLCYWRVRVWNSKNEVSGWSGINRFGVGIIDKEDARGSYIGLSPAAGNVQSPILRKSFNVNSINTSFLHVNALGYYEVYINGRKVGDDVLSPAVSQLNKRSLIVTYDVTPYLKEGKNELVLWLAKGWYRKNTFDAVYDGPLVKAQLDIKENGGWNTLIATDSSWRGRHGGYVETGIWQALRFAGEKLDGRVLPKDLNSTTLDQMSWYPVVEIAVPEHKATPVMTEPDKIQETLIPQNIKQLSDNAWLVDMGKVLNGWFKIRLPRLSEGQEVLMEYTDFMDKEGKFDDQGQSDIYVGVGNGTDIFCNKFHSHAFRYIRISNLTVRPDKEDIKAYLIHTGYRQASTFECSDPELNAIHNMIQYTMKCLAYSGYMVDCPHLERAGYGGDGNSSTESLQTMYNVAPLFTNWLQAWDDSMREGGSLPHVAPNPGAGGGGPYWCGFIIMAPWQTYLNYNDPRLIEKHYPAMKEWLGYVEKYTVDGLLKRWPDTPYRDWFLGDWLAPIGVDSGNELSVNLVNNCFVSDCFSKMEKIAGILGKPGEAKEFASRRDKLNQLLQKTYYNKDEKMYSTGSQLDMSYPMLVGVTPPTLYDDIKERLLSLTAERHNNHIAVGLVGVPILTKWAIENKAVDFMYTMLKKHDYPGYLHMIDNGATTTWEYWSGERSRVHNCYNGIGMWFYQAVGGIRTDEDKPGYQHVIIEPQIPRGVSWAKTTKESPYGTISVDWNLNAGKLTITAVLPVGSTGTVILPQSATNCKLNGKTVKTRNNSVAIDNGSYTFEILLAS</sequence>
<dbReference type="Pfam" id="PF17389">
    <property type="entry name" value="Bac_rhamnosid6H"/>
    <property type="match status" value="1"/>
</dbReference>
<protein>
    <recommendedName>
        <fullName evidence="2">alpha-L-rhamnosidase</fullName>
        <ecNumber evidence="2">3.2.1.40</ecNumber>
    </recommendedName>
</protein>
<proteinExistence type="predicted"/>
<dbReference type="SUPFAM" id="SSF49785">
    <property type="entry name" value="Galactose-binding domain-like"/>
    <property type="match status" value="1"/>
</dbReference>
<dbReference type="InterPro" id="IPR035398">
    <property type="entry name" value="Bac_rhamnosid_C"/>
</dbReference>
<feature type="chain" id="PRO_5045692119" description="alpha-L-rhamnosidase" evidence="4">
    <location>
        <begin position="26"/>
        <end position="888"/>
    </location>
</feature>
<dbReference type="InterPro" id="IPR008928">
    <property type="entry name" value="6-hairpin_glycosidase_sf"/>
</dbReference>
<dbReference type="RefSeq" id="WP_380001281.1">
    <property type="nucleotide sequence ID" value="NZ_JBHSGN010000156.1"/>
</dbReference>
<dbReference type="Gene3D" id="2.60.420.10">
    <property type="entry name" value="Maltose phosphorylase, domain 3"/>
    <property type="match status" value="1"/>
</dbReference>
<evidence type="ECO:0000313" key="9">
    <source>
        <dbReference type="EMBL" id="MFC4676749.1"/>
    </source>
</evidence>
<dbReference type="InterPro" id="IPR012341">
    <property type="entry name" value="6hp_glycosidase-like_sf"/>
</dbReference>
<dbReference type="InterPro" id="IPR013737">
    <property type="entry name" value="Bac_rhamnosid_N"/>
</dbReference>
<keyword evidence="10" id="KW-1185">Reference proteome</keyword>
<evidence type="ECO:0000259" key="5">
    <source>
        <dbReference type="Pfam" id="PF05592"/>
    </source>
</evidence>
<comment type="caution">
    <text evidence="9">The sequence shown here is derived from an EMBL/GenBank/DDBJ whole genome shotgun (WGS) entry which is preliminary data.</text>
</comment>
<dbReference type="InterPro" id="IPR016007">
    <property type="entry name" value="Alpha_rhamnosid"/>
</dbReference>
<dbReference type="EC" id="3.2.1.40" evidence="2"/>
<dbReference type="PANTHER" id="PTHR33307:SF6">
    <property type="entry name" value="ALPHA-RHAMNOSIDASE (EUROFUNG)-RELATED"/>
    <property type="match status" value="1"/>
</dbReference>
<evidence type="ECO:0000259" key="8">
    <source>
        <dbReference type="Pfam" id="PF17390"/>
    </source>
</evidence>
<comment type="catalytic activity">
    <reaction evidence="1">
        <text>Hydrolysis of terminal non-reducing alpha-L-rhamnose residues in alpha-L-rhamnosides.</text>
        <dbReference type="EC" id="3.2.1.40"/>
    </reaction>
</comment>
<evidence type="ECO:0000256" key="1">
    <source>
        <dbReference type="ARBA" id="ARBA00001445"/>
    </source>
</evidence>
<dbReference type="Pfam" id="PF17390">
    <property type="entry name" value="Bac_rhamnosid_C"/>
    <property type="match status" value="1"/>
</dbReference>
<dbReference type="InterPro" id="IPR008902">
    <property type="entry name" value="Rhamnosid_concanavalin"/>
</dbReference>
<dbReference type="EMBL" id="JBHSGN010000156">
    <property type="protein sequence ID" value="MFC4676749.1"/>
    <property type="molecule type" value="Genomic_DNA"/>
</dbReference>
<feature type="domain" description="Alpha-L-rhamnosidase six-hairpin glycosidase" evidence="7">
    <location>
        <begin position="448"/>
        <end position="786"/>
    </location>
</feature>
<dbReference type="SUPFAM" id="SSF48208">
    <property type="entry name" value="Six-hairpin glycosidases"/>
    <property type="match status" value="1"/>
</dbReference>
<evidence type="ECO:0000259" key="7">
    <source>
        <dbReference type="Pfam" id="PF17389"/>
    </source>
</evidence>
<dbReference type="Gene3D" id="1.50.10.10">
    <property type="match status" value="1"/>
</dbReference>
<dbReference type="Pfam" id="PF25788">
    <property type="entry name" value="Ig_Rha78A_N"/>
    <property type="match status" value="1"/>
</dbReference>
<evidence type="ECO:0000256" key="3">
    <source>
        <dbReference type="ARBA" id="ARBA00022801"/>
    </source>
</evidence>
<evidence type="ECO:0000256" key="4">
    <source>
        <dbReference type="SAM" id="SignalP"/>
    </source>
</evidence>